<evidence type="ECO:0008006" key="4">
    <source>
        <dbReference type="Google" id="ProtNLM"/>
    </source>
</evidence>
<proteinExistence type="predicted"/>
<dbReference type="EMBL" id="BAAATR010000017">
    <property type="protein sequence ID" value="GAA2252528.1"/>
    <property type="molecule type" value="Genomic_DNA"/>
</dbReference>
<feature type="transmembrane region" description="Helical" evidence="1">
    <location>
        <begin position="43"/>
        <end position="63"/>
    </location>
</feature>
<keyword evidence="3" id="KW-1185">Reference proteome</keyword>
<keyword evidence="1" id="KW-0812">Transmembrane</keyword>
<evidence type="ECO:0000313" key="3">
    <source>
        <dbReference type="Proteomes" id="UP001500305"/>
    </source>
</evidence>
<organism evidence="2 3">
    <name type="scientific">Kitasatospora cystarginea</name>
    <dbReference type="NCBI Taxonomy" id="58350"/>
    <lineage>
        <taxon>Bacteria</taxon>
        <taxon>Bacillati</taxon>
        <taxon>Actinomycetota</taxon>
        <taxon>Actinomycetes</taxon>
        <taxon>Kitasatosporales</taxon>
        <taxon>Streptomycetaceae</taxon>
        <taxon>Kitasatospora</taxon>
    </lineage>
</organism>
<feature type="transmembrane region" description="Helical" evidence="1">
    <location>
        <begin position="12"/>
        <end position="37"/>
    </location>
</feature>
<dbReference type="RefSeq" id="WP_344637812.1">
    <property type="nucleotide sequence ID" value="NZ_BAAATR010000017.1"/>
</dbReference>
<protein>
    <recommendedName>
        <fullName evidence="4">Integral membrane protein</fullName>
    </recommendedName>
</protein>
<gene>
    <name evidence="2" type="ORF">GCM10010430_40120</name>
</gene>
<accession>A0ABN3EAN4</accession>
<name>A0ABN3EAN4_9ACTN</name>
<dbReference type="Proteomes" id="UP001500305">
    <property type="component" value="Unassembled WGS sequence"/>
</dbReference>
<keyword evidence="1" id="KW-0472">Membrane</keyword>
<comment type="caution">
    <text evidence="2">The sequence shown here is derived from an EMBL/GenBank/DDBJ whole genome shotgun (WGS) entry which is preliminary data.</text>
</comment>
<reference evidence="2 3" key="1">
    <citation type="journal article" date="2019" name="Int. J. Syst. Evol. Microbiol.">
        <title>The Global Catalogue of Microorganisms (GCM) 10K type strain sequencing project: providing services to taxonomists for standard genome sequencing and annotation.</title>
        <authorList>
            <consortium name="The Broad Institute Genomics Platform"/>
            <consortium name="The Broad Institute Genome Sequencing Center for Infectious Disease"/>
            <person name="Wu L."/>
            <person name="Ma J."/>
        </authorList>
    </citation>
    <scope>NUCLEOTIDE SEQUENCE [LARGE SCALE GENOMIC DNA]</scope>
    <source>
        <strain evidence="2 3">JCM 7356</strain>
    </source>
</reference>
<evidence type="ECO:0000313" key="2">
    <source>
        <dbReference type="EMBL" id="GAA2252528.1"/>
    </source>
</evidence>
<sequence length="75" mass="7961">MSSTKSPGDGLVRAGTIVFLAGSIATIATFVPLFFGLPRFPSIAYWVCMLMPAGFLLALCGLLRSARAQRRRAAA</sequence>
<evidence type="ECO:0000256" key="1">
    <source>
        <dbReference type="SAM" id="Phobius"/>
    </source>
</evidence>
<keyword evidence="1" id="KW-1133">Transmembrane helix</keyword>